<accession>A0A2S2RC55</accession>
<evidence type="ECO:0000256" key="2">
    <source>
        <dbReference type="ARBA" id="ARBA00022723"/>
    </source>
</evidence>
<name>A0A2S2RC55_9HEMI</name>
<organism evidence="7">
    <name type="scientific">Sipha flava</name>
    <name type="common">yellow sugarcane aphid</name>
    <dbReference type="NCBI Taxonomy" id="143950"/>
    <lineage>
        <taxon>Eukaryota</taxon>
        <taxon>Metazoa</taxon>
        <taxon>Ecdysozoa</taxon>
        <taxon>Arthropoda</taxon>
        <taxon>Hexapoda</taxon>
        <taxon>Insecta</taxon>
        <taxon>Pterygota</taxon>
        <taxon>Neoptera</taxon>
        <taxon>Paraneoptera</taxon>
        <taxon>Hemiptera</taxon>
        <taxon>Sternorrhyncha</taxon>
        <taxon>Aphidomorpha</taxon>
        <taxon>Aphidoidea</taxon>
        <taxon>Aphididae</taxon>
        <taxon>Sipha</taxon>
    </lineage>
</organism>
<keyword evidence="8" id="KW-1185">Reference proteome</keyword>
<dbReference type="GO" id="GO:0046872">
    <property type="term" value="F:metal ion binding"/>
    <property type="evidence" value="ECO:0007669"/>
    <property type="project" value="UniProtKB-KW"/>
</dbReference>
<sequence>MPTMAGETFAFADYDCVGFDLDNTLCEYRIKPMVQMIYDVLAEYLISRHDYAADHLRRPIDFEFCQRGLVLDVERGNVLKIDGNGRVLRATHGTRFMSDHEIVTAYGPTRTWSIAEVFARNFLDTWNGPMSERIRPLLDFFDISVSLVFGRCVDGIDDAAGQSPSGGYNVWPDVHKGLLNMYTRDNFSSDIGEFFPNIKSTPSLYYNRCPEYVIDWLKELKRNSKVFLVSGSHVDYANFSAVQSLGTNWKELFDIAVFYARKPGFFSSDRPFYSTDSLMSKECDIVEDIHLGNIYSQGNWNQLYNLFKKETGKSNPKCLYVGDNVLQDIVAPSKFCGIDTIAVIEEMKLDCNNIDLNPDIDILRPNKWSSYFVDSEKNDVSIWSSFITHGKLCVPSIKCLAKLPVIHQFTTFSKNKYFNGFYPCIPNSLYKILK</sequence>
<dbReference type="EMBL" id="GGMS01017969">
    <property type="protein sequence ID" value="MBY87172.1"/>
    <property type="molecule type" value="Transcribed_RNA"/>
</dbReference>
<evidence type="ECO:0000256" key="6">
    <source>
        <dbReference type="ARBA" id="ARBA00069357"/>
    </source>
</evidence>
<protein>
    <recommendedName>
        <fullName evidence="6">5'-nucleotidase domain-containing protein 1</fullName>
    </recommendedName>
</protein>
<gene>
    <name evidence="7" type="primary">NT5DC1</name>
    <name evidence="9" type="synonym">LOC112683902</name>
    <name evidence="7" type="ORF">g.179519</name>
</gene>
<dbReference type="Proteomes" id="UP000694846">
    <property type="component" value="Unplaced"/>
</dbReference>
<dbReference type="AlphaFoldDB" id="A0A2S2RC55"/>
<dbReference type="InterPro" id="IPR008380">
    <property type="entry name" value="HAD-SF_hydro_IG_5-nucl"/>
</dbReference>
<keyword evidence="5" id="KW-0007">Acetylation</keyword>
<comment type="similarity">
    <text evidence="1">Belongs to the 5'(3')-deoxyribonucleotidase family.</text>
</comment>
<dbReference type="InterPro" id="IPR023214">
    <property type="entry name" value="HAD_sf"/>
</dbReference>
<reference evidence="9" key="2">
    <citation type="submission" date="2025-04" db="UniProtKB">
        <authorList>
            <consortium name="RefSeq"/>
        </authorList>
    </citation>
    <scope>IDENTIFICATION</scope>
    <source>
        <tissue evidence="9">Whole body</tissue>
    </source>
</reference>
<evidence type="ECO:0000313" key="7">
    <source>
        <dbReference type="EMBL" id="MBY87172.1"/>
    </source>
</evidence>
<evidence type="ECO:0000256" key="5">
    <source>
        <dbReference type="ARBA" id="ARBA00022990"/>
    </source>
</evidence>
<keyword evidence="2" id="KW-0479">Metal-binding</keyword>
<dbReference type="OrthoDB" id="6503940at2759"/>
<dbReference type="PANTHER" id="PTHR12103">
    <property type="entry name" value="5'-NUCLEOTIDASE DOMAIN-CONTAINING"/>
    <property type="match status" value="1"/>
</dbReference>
<dbReference type="PANTHER" id="PTHR12103:SF38">
    <property type="entry name" value="5'-NUCLEOTIDASE DOMAIN-CONTAINING PROTEIN 1"/>
    <property type="match status" value="1"/>
</dbReference>
<dbReference type="RefSeq" id="XP_025410883.1">
    <property type="nucleotide sequence ID" value="XM_025555098.1"/>
</dbReference>
<keyword evidence="4" id="KW-0460">Magnesium</keyword>
<evidence type="ECO:0000256" key="4">
    <source>
        <dbReference type="ARBA" id="ARBA00022842"/>
    </source>
</evidence>
<dbReference type="Pfam" id="PF05761">
    <property type="entry name" value="5_nucleotid"/>
    <property type="match status" value="1"/>
</dbReference>
<keyword evidence="3" id="KW-0378">Hydrolase</keyword>
<evidence type="ECO:0000313" key="8">
    <source>
        <dbReference type="Proteomes" id="UP000694846"/>
    </source>
</evidence>
<evidence type="ECO:0000313" key="9">
    <source>
        <dbReference type="RefSeq" id="XP_025410883.1"/>
    </source>
</evidence>
<dbReference type="GO" id="GO:0008253">
    <property type="term" value="F:5'-nucleotidase activity"/>
    <property type="evidence" value="ECO:0007669"/>
    <property type="project" value="TreeGrafter"/>
</dbReference>
<reference evidence="7" key="1">
    <citation type="submission" date="2018-04" db="EMBL/GenBank/DDBJ databases">
        <title>Transcriptome assembly of Sipha flava.</title>
        <authorList>
            <person name="Scully E.D."/>
            <person name="Geib S.M."/>
            <person name="Palmer N.A."/>
            <person name="Koch K."/>
            <person name="Bradshaw J."/>
            <person name="Heng-Moss T."/>
            <person name="Sarath G."/>
        </authorList>
    </citation>
    <scope>NUCLEOTIDE SEQUENCE</scope>
</reference>
<evidence type="ECO:0000256" key="1">
    <source>
        <dbReference type="ARBA" id="ARBA00009589"/>
    </source>
</evidence>
<dbReference type="FunFam" id="3.40.50.1000:FF:000086">
    <property type="entry name" value="LD24878p"/>
    <property type="match status" value="1"/>
</dbReference>
<proteinExistence type="inferred from homology"/>
<dbReference type="Gene3D" id="3.40.50.1000">
    <property type="entry name" value="HAD superfamily/HAD-like"/>
    <property type="match status" value="1"/>
</dbReference>
<dbReference type="InterPro" id="IPR036412">
    <property type="entry name" value="HAD-like_sf"/>
</dbReference>
<dbReference type="SUPFAM" id="SSF56784">
    <property type="entry name" value="HAD-like"/>
    <property type="match status" value="1"/>
</dbReference>
<evidence type="ECO:0000256" key="3">
    <source>
        <dbReference type="ARBA" id="ARBA00022801"/>
    </source>
</evidence>